<sequence length="469" mass="49372">MSENYSMTIGGEAVRAPGTFGVVDPATGEVAEQAPDASREQLDAAMAAAQAAYPAWRRDEAARRKALLAAADIMFTRSEEIGRIITLEQGKPLADATMEVVGAGVWLKYFADLELPAEVIQDDANARVEVVRRPMGVVAAITPWNFPLLLAIWKLAPALLAGNTMVLKPSPFTPLSSLKLGEVLRDVLPPGVLNVVTGGDELGAWMTSHDVPRKISFTGSVATGKRVAAAAAPDLKRVTLELGGNDPAILLDDVDPAAVAARLFGAAFQNNGQVCSAVKRVYAPASVYDDVVEALAEQARAAKVGEGTREGVQYGPINNEPQYERVGELVAEALAGGARAAAGGGPIDGPGYFFQPTILADVEDGARIVDEEQFGPALPVIRYTDLDEALARANGTHFGLSGSVWGADADRAAEVAAELECGTAWVNTHLALAPHQPFGGFKWSGVGVENGPWGLYGFTELQVIHRSKA</sequence>
<evidence type="ECO:0000256" key="1">
    <source>
        <dbReference type="ARBA" id="ARBA00023002"/>
    </source>
</evidence>
<accession>A0ABW2XXY5</accession>
<dbReference type="CDD" id="cd07106">
    <property type="entry name" value="ALDH_AldA-AAD23400"/>
    <property type="match status" value="1"/>
</dbReference>
<dbReference type="EMBL" id="JBHTGP010000017">
    <property type="protein sequence ID" value="MFD0689415.1"/>
    <property type="molecule type" value="Genomic_DNA"/>
</dbReference>
<keyword evidence="1 3" id="KW-0560">Oxidoreductase</keyword>
<gene>
    <name evidence="5" type="ORF">ACFQZM_33360</name>
</gene>
<comment type="caution">
    <text evidence="5">The sequence shown here is derived from an EMBL/GenBank/DDBJ whole genome shotgun (WGS) entry which is preliminary data.</text>
</comment>
<dbReference type="PROSITE" id="PS00687">
    <property type="entry name" value="ALDEHYDE_DEHYDR_GLU"/>
    <property type="match status" value="1"/>
</dbReference>
<dbReference type="SUPFAM" id="SSF53720">
    <property type="entry name" value="ALDH-like"/>
    <property type="match status" value="1"/>
</dbReference>
<reference evidence="6" key="1">
    <citation type="journal article" date="2019" name="Int. J. Syst. Evol. Microbiol.">
        <title>The Global Catalogue of Microorganisms (GCM) 10K type strain sequencing project: providing services to taxonomists for standard genome sequencing and annotation.</title>
        <authorList>
            <consortium name="The Broad Institute Genomics Platform"/>
            <consortium name="The Broad Institute Genome Sequencing Center for Infectious Disease"/>
            <person name="Wu L."/>
            <person name="Ma J."/>
        </authorList>
    </citation>
    <scope>NUCLEOTIDE SEQUENCE [LARGE SCALE GENOMIC DNA]</scope>
    <source>
        <strain evidence="6">JCM 9371</strain>
    </source>
</reference>
<name>A0ABW2XXY5_9ACTN</name>
<keyword evidence="6" id="KW-1185">Reference proteome</keyword>
<proteinExistence type="inferred from homology"/>
<dbReference type="Pfam" id="PF00171">
    <property type="entry name" value="Aldedh"/>
    <property type="match status" value="1"/>
</dbReference>
<dbReference type="RefSeq" id="WP_242619720.1">
    <property type="nucleotide sequence ID" value="NZ_CAACUY010000248.1"/>
</dbReference>
<dbReference type="Gene3D" id="3.40.605.10">
    <property type="entry name" value="Aldehyde Dehydrogenase, Chain A, domain 1"/>
    <property type="match status" value="1"/>
</dbReference>
<evidence type="ECO:0000256" key="2">
    <source>
        <dbReference type="PROSITE-ProRule" id="PRU10007"/>
    </source>
</evidence>
<protein>
    <submittedName>
        <fullName evidence="5">Aldehyde dehydrogenase family protein</fullName>
    </submittedName>
</protein>
<evidence type="ECO:0000313" key="5">
    <source>
        <dbReference type="EMBL" id="MFD0689415.1"/>
    </source>
</evidence>
<evidence type="ECO:0000256" key="3">
    <source>
        <dbReference type="RuleBase" id="RU003345"/>
    </source>
</evidence>
<comment type="similarity">
    <text evidence="3">Belongs to the aldehyde dehydrogenase family.</text>
</comment>
<dbReference type="InterPro" id="IPR029510">
    <property type="entry name" value="Ald_DH_CS_GLU"/>
</dbReference>
<organism evidence="5 6">
    <name type="scientific">Actinomadura fibrosa</name>
    <dbReference type="NCBI Taxonomy" id="111802"/>
    <lineage>
        <taxon>Bacteria</taxon>
        <taxon>Bacillati</taxon>
        <taxon>Actinomycetota</taxon>
        <taxon>Actinomycetes</taxon>
        <taxon>Streptosporangiales</taxon>
        <taxon>Thermomonosporaceae</taxon>
        <taxon>Actinomadura</taxon>
    </lineage>
</organism>
<dbReference type="Proteomes" id="UP001597063">
    <property type="component" value="Unassembled WGS sequence"/>
</dbReference>
<dbReference type="InterPro" id="IPR016163">
    <property type="entry name" value="Ald_DH_C"/>
</dbReference>
<evidence type="ECO:0000313" key="6">
    <source>
        <dbReference type="Proteomes" id="UP001597063"/>
    </source>
</evidence>
<dbReference type="InterPro" id="IPR044086">
    <property type="entry name" value="LUC3-like"/>
</dbReference>
<feature type="domain" description="Aldehyde dehydrogenase" evidence="4">
    <location>
        <begin position="18"/>
        <end position="463"/>
    </location>
</feature>
<dbReference type="PROSITE" id="PS00070">
    <property type="entry name" value="ALDEHYDE_DEHYDR_CYS"/>
    <property type="match status" value="1"/>
</dbReference>
<dbReference type="InterPro" id="IPR016161">
    <property type="entry name" value="Ald_DH/histidinol_DH"/>
</dbReference>
<dbReference type="InterPro" id="IPR015590">
    <property type="entry name" value="Aldehyde_DH_dom"/>
</dbReference>
<dbReference type="InterPro" id="IPR016160">
    <property type="entry name" value="Ald_DH_CS_CYS"/>
</dbReference>
<dbReference type="InterPro" id="IPR016162">
    <property type="entry name" value="Ald_DH_N"/>
</dbReference>
<dbReference type="Gene3D" id="3.40.309.10">
    <property type="entry name" value="Aldehyde Dehydrogenase, Chain A, domain 2"/>
    <property type="match status" value="1"/>
</dbReference>
<evidence type="ECO:0000259" key="4">
    <source>
        <dbReference type="Pfam" id="PF00171"/>
    </source>
</evidence>
<feature type="active site" evidence="2">
    <location>
        <position position="241"/>
    </location>
</feature>
<dbReference type="PANTHER" id="PTHR11699">
    <property type="entry name" value="ALDEHYDE DEHYDROGENASE-RELATED"/>
    <property type="match status" value="1"/>
</dbReference>